<evidence type="ECO:0000256" key="1">
    <source>
        <dbReference type="SAM" id="MobiDB-lite"/>
    </source>
</evidence>
<dbReference type="AlphaFoldDB" id="A0A1C6TDE1"/>
<gene>
    <name evidence="2" type="ORF">GA0074692_5391</name>
</gene>
<evidence type="ECO:0000313" key="3">
    <source>
        <dbReference type="Proteomes" id="UP000198959"/>
    </source>
</evidence>
<protein>
    <submittedName>
        <fullName evidence="2">Uncharacterized protein</fullName>
    </submittedName>
</protein>
<feature type="region of interest" description="Disordered" evidence="1">
    <location>
        <begin position="1"/>
        <end position="38"/>
    </location>
</feature>
<proteinExistence type="predicted"/>
<accession>A0A1C6TDE1</accession>
<dbReference type="Proteomes" id="UP000198959">
    <property type="component" value="Unassembled WGS sequence"/>
</dbReference>
<keyword evidence="3" id="KW-1185">Reference proteome</keyword>
<name>A0A1C6TDE1_9ACTN</name>
<reference evidence="3" key="1">
    <citation type="submission" date="2016-06" db="EMBL/GenBank/DDBJ databases">
        <authorList>
            <person name="Varghese N."/>
            <person name="Submissions Spin"/>
        </authorList>
    </citation>
    <scope>NUCLEOTIDE SEQUENCE [LARGE SCALE GENOMIC DNA]</scope>
    <source>
        <strain evidence="3">DSM 43817</strain>
    </source>
</reference>
<evidence type="ECO:0000313" key="2">
    <source>
        <dbReference type="EMBL" id="SCL39523.1"/>
    </source>
</evidence>
<sequence>MPDGGTRGRVSDPGHPRRAGPSTRPSPSEEARPDRRGQENLMELARLLQPVPMFARLAEASIQVDAAPEKFSPS</sequence>
<organism evidence="2 3">
    <name type="scientific">Micromonospora pallida</name>
    <dbReference type="NCBI Taxonomy" id="145854"/>
    <lineage>
        <taxon>Bacteria</taxon>
        <taxon>Bacillati</taxon>
        <taxon>Actinomycetota</taxon>
        <taxon>Actinomycetes</taxon>
        <taxon>Micromonosporales</taxon>
        <taxon>Micromonosporaceae</taxon>
        <taxon>Micromonospora</taxon>
    </lineage>
</organism>
<dbReference type="EMBL" id="FMHW01000002">
    <property type="protein sequence ID" value="SCL39523.1"/>
    <property type="molecule type" value="Genomic_DNA"/>
</dbReference>
<feature type="compositionally biased region" description="Basic and acidic residues" evidence="1">
    <location>
        <begin position="27"/>
        <end position="38"/>
    </location>
</feature>